<proteinExistence type="predicted"/>
<dbReference type="Pfam" id="PF04389">
    <property type="entry name" value="Peptidase_M28"/>
    <property type="match status" value="1"/>
</dbReference>
<dbReference type="GO" id="GO:0008235">
    <property type="term" value="F:metalloexopeptidase activity"/>
    <property type="evidence" value="ECO:0007669"/>
    <property type="project" value="InterPro"/>
</dbReference>
<dbReference type="GO" id="GO:0006508">
    <property type="term" value="P:proteolysis"/>
    <property type="evidence" value="ECO:0007669"/>
    <property type="project" value="InterPro"/>
</dbReference>
<name>A0A059FVR5_9PROT</name>
<dbReference type="RefSeq" id="WP_051618176.1">
    <property type="nucleotide sequence ID" value="NZ_ARYK01000001.1"/>
</dbReference>
<gene>
    <name evidence="2" type="ORF">HJO_04315</name>
</gene>
<dbReference type="Proteomes" id="UP000025171">
    <property type="component" value="Unassembled WGS sequence"/>
</dbReference>
<evidence type="ECO:0000313" key="3">
    <source>
        <dbReference type="Proteomes" id="UP000025171"/>
    </source>
</evidence>
<comment type="caution">
    <text evidence="2">The sequence shown here is derived from an EMBL/GenBank/DDBJ whole genome shotgun (WGS) entry which is preliminary data.</text>
</comment>
<organism evidence="2 3">
    <name type="scientific">Hyphomonas johnsonii MHS-2</name>
    <dbReference type="NCBI Taxonomy" id="1280950"/>
    <lineage>
        <taxon>Bacteria</taxon>
        <taxon>Pseudomonadati</taxon>
        <taxon>Pseudomonadota</taxon>
        <taxon>Alphaproteobacteria</taxon>
        <taxon>Hyphomonadales</taxon>
        <taxon>Hyphomonadaceae</taxon>
        <taxon>Hyphomonas</taxon>
    </lineage>
</organism>
<sequence>MNSRKSWIVTAFLGLAAVLIGGVLLSLDHESEAPSLVQYQAHYIDAGAMLRLTETLSSDALEGRATGTRGNEAARDFIQKRFETLGLNRYGTSFIHPFTAMPDADDAMPVNGANVVGWIEGDSDGPALLITAHYDHLGIIDGEIYNGADDNASGTAALVALAHYFSHHKPVHDIVFVALDGEEVGLLGAHALVADSSVPMGRVALNLNFDMVSRSDAGELYVAGPFHYPFLLPLVERVAAEAPVMVIPGHDDPALGVQDDWTTQSDQSVFRDIGIPFLFFSVENHAGYHQPSDDYVNITPDFFARVGDTLVMAALAADAELDVIAGETAGD</sequence>
<dbReference type="InterPro" id="IPR007484">
    <property type="entry name" value="Peptidase_M28"/>
</dbReference>
<evidence type="ECO:0000259" key="1">
    <source>
        <dbReference type="Pfam" id="PF04389"/>
    </source>
</evidence>
<keyword evidence="3" id="KW-1185">Reference proteome</keyword>
<dbReference type="PANTHER" id="PTHR12147">
    <property type="entry name" value="METALLOPEPTIDASE M28 FAMILY MEMBER"/>
    <property type="match status" value="1"/>
</dbReference>
<dbReference type="Gene3D" id="3.40.630.10">
    <property type="entry name" value="Zn peptidases"/>
    <property type="match status" value="1"/>
</dbReference>
<accession>A0A059FVR5</accession>
<reference evidence="2 3" key="1">
    <citation type="journal article" date="2014" name="Antonie Van Leeuwenhoek">
        <title>Hyphomonas beringensis sp. nov. and Hyphomonas chukchiensis sp. nov., isolated from surface seawater of the Bering Sea and Chukchi Sea.</title>
        <authorList>
            <person name="Li C."/>
            <person name="Lai Q."/>
            <person name="Li G."/>
            <person name="Dong C."/>
            <person name="Wang J."/>
            <person name="Liao Y."/>
            <person name="Shao Z."/>
        </authorList>
    </citation>
    <scope>NUCLEOTIDE SEQUENCE [LARGE SCALE GENOMIC DNA]</scope>
    <source>
        <strain evidence="2 3">MHS-2</strain>
    </source>
</reference>
<dbReference type="InterPro" id="IPR045175">
    <property type="entry name" value="M28_fam"/>
</dbReference>
<dbReference type="STRING" id="1280950.HJO_04315"/>
<dbReference type="OrthoDB" id="1521787at2"/>
<evidence type="ECO:0000313" key="2">
    <source>
        <dbReference type="EMBL" id="KCZ94571.1"/>
    </source>
</evidence>
<dbReference type="PANTHER" id="PTHR12147:SF26">
    <property type="entry name" value="PEPTIDASE M28 DOMAIN-CONTAINING PROTEIN"/>
    <property type="match status" value="1"/>
</dbReference>
<dbReference type="eggNOG" id="COG2234">
    <property type="taxonomic scope" value="Bacteria"/>
</dbReference>
<dbReference type="EMBL" id="ARYK01000001">
    <property type="protein sequence ID" value="KCZ94571.1"/>
    <property type="molecule type" value="Genomic_DNA"/>
</dbReference>
<protein>
    <submittedName>
        <fullName evidence="2">M20/M25/M40 family peptidase</fullName>
    </submittedName>
</protein>
<feature type="domain" description="Peptidase M28" evidence="1">
    <location>
        <begin position="114"/>
        <end position="312"/>
    </location>
</feature>
<dbReference type="PATRIC" id="fig|1280950.3.peg.878"/>
<dbReference type="AlphaFoldDB" id="A0A059FVR5"/>
<dbReference type="SUPFAM" id="SSF53187">
    <property type="entry name" value="Zn-dependent exopeptidases"/>
    <property type="match status" value="1"/>
</dbReference>